<evidence type="ECO:0000313" key="3">
    <source>
        <dbReference type="Proteomes" id="UP000181941"/>
    </source>
</evidence>
<dbReference type="SUPFAM" id="SSF143422">
    <property type="entry name" value="Transposase IS200-like"/>
    <property type="match status" value="1"/>
</dbReference>
<dbReference type="GO" id="GO:0043565">
    <property type="term" value="F:sequence-specific DNA binding"/>
    <property type="evidence" value="ECO:0007669"/>
    <property type="project" value="TreeGrafter"/>
</dbReference>
<comment type="caution">
    <text evidence="2">The sequence shown here is derived from an EMBL/GenBank/DDBJ whole genome shotgun (WGS) entry which is preliminary data.</text>
</comment>
<dbReference type="GO" id="GO:0006313">
    <property type="term" value="P:DNA transposition"/>
    <property type="evidence" value="ECO:0007669"/>
    <property type="project" value="InterPro"/>
</dbReference>
<dbReference type="InterPro" id="IPR002686">
    <property type="entry name" value="Transposase_17"/>
</dbReference>
<dbReference type="InterPro" id="IPR052715">
    <property type="entry name" value="RAYT_transposase"/>
</dbReference>
<organism evidence="2 3">
    <name type="scientific">Candidatus Magasanikbacteria bacterium CG1_02_32_51</name>
    <dbReference type="NCBI Taxonomy" id="1805238"/>
    <lineage>
        <taxon>Bacteria</taxon>
        <taxon>Candidatus Magasanikiibacteriota</taxon>
    </lineage>
</organism>
<sequence length="190" mass="22826">MLDKKQRKHNRLINFDYQTNGLYFVTICTRNREHLFGGVYHDFMCVNRIGSVVYRQWEWLFVQYPYIINHGFIVMPNHVHGIIEIDRSLIGDKEWLVKHGRDRSRPVPTDVANKLDIEINIKPTKILSLSNIIGAFKTTSSKIIHQQCLLRFAWQRSFHDHIIKNEKEYDQIYKYVRMNPVLWNRDRNNI</sequence>
<dbReference type="InterPro" id="IPR036515">
    <property type="entry name" value="Transposase_17_sf"/>
</dbReference>
<proteinExistence type="predicted"/>
<gene>
    <name evidence="2" type="ORF">AUJ23_01075</name>
</gene>
<dbReference type="EMBL" id="MNVC01000014">
    <property type="protein sequence ID" value="OIO19897.1"/>
    <property type="molecule type" value="Genomic_DNA"/>
</dbReference>
<name>A0A1J4U9C3_9BACT</name>
<dbReference type="SMART" id="SM01321">
    <property type="entry name" value="Y1_Tnp"/>
    <property type="match status" value="1"/>
</dbReference>
<dbReference type="PANTHER" id="PTHR36966">
    <property type="entry name" value="REP-ASSOCIATED TYROSINE TRANSPOSASE"/>
    <property type="match status" value="1"/>
</dbReference>
<dbReference type="STRING" id="1805238.AUJ23_01075"/>
<dbReference type="PANTHER" id="PTHR36966:SF1">
    <property type="entry name" value="REP-ASSOCIATED TYROSINE TRANSPOSASE"/>
    <property type="match status" value="1"/>
</dbReference>
<evidence type="ECO:0000259" key="1">
    <source>
        <dbReference type="SMART" id="SM01321"/>
    </source>
</evidence>
<reference evidence="2 3" key="1">
    <citation type="journal article" date="2016" name="Environ. Microbiol.">
        <title>Genomic resolution of a cold subsurface aquifer community provides metabolic insights for novel microbes adapted to high CO concentrations.</title>
        <authorList>
            <person name="Probst A.J."/>
            <person name="Castelle C.J."/>
            <person name="Singh A."/>
            <person name="Brown C.T."/>
            <person name="Anantharaman K."/>
            <person name="Sharon I."/>
            <person name="Hug L.A."/>
            <person name="Burstein D."/>
            <person name="Emerson J.B."/>
            <person name="Thomas B.C."/>
            <person name="Banfield J.F."/>
        </authorList>
    </citation>
    <scope>NUCLEOTIDE SEQUENCE [LARGE SCALE GENOMIC DNA]</scope>
    <source>
        <strain evidence="2">CG1_02_32_51</strain>
    </source>
</reference>
<evidence type="ECO:0000313" key="2">
    <source>
        <dbReference type="EMBL" id="OIO19897.1"/>
    </source>
</evidence>
<dbReference type="Proteomes" id="UP000181941">
    <property type="component" value="Unassembled WGS sequence"/>
</dbReference>
<protein>
    <recommendedName>
        <fullName evidence="1">Transposase IS200-like domain-containing protein</fullName>
    </recommendedName>
</protein>
<dbReference type="Gene3D" id="3.30.70.1290">
    <property type="entry name" value="Transposase IS200-like"/>
    <property type="match status" value="1"/>
</dbReference>
<dbReference type="AlphaFoldDB" id="A0A1J4U9C3"/>
<dbReference type="GO" id="GO:0004803">
    <property type="term" value="F:transposase activity"/>
    <property type="evidence" value="ECO:0007669"/>
    <property type="project" value="InterPro"/>
</dbReference>
<accession>A0A1J4U9C3</accession>
<feature type="domain" description="Transposase IS200-like" evidence="1">
    <location>
        <begin position="18"/>
        <end position="179"/>
    </location>
</feature>